<dbReference type="OrthoDB" id="3192583at2"/>
<protein>
    <submittedName>
        <fullName evidence="1">Uncharacterized protein</fullName>
    </submittedName>
</protein>
<organism evidence="1 2">
    <name type="scientific">Acetobacterium wieringae</name>
    <dbReference type="NCBI Taxonomy" id="52694"/>
    <lineage>
        <taxon>Bacteria</taxon>
        <taxon>Bacillati</taxon>
        <taxon>Bacillota</taxon>
        <taxon>Clostridia</taxon>
        <taxon>Eubacteriales</taxon>
        <taxon>Eubacteriaceae</taxon>
        <taxon>Acetobacterium</taxon>
    </lineage>
</organism>
<dbReference type="RefSeq" id="WP_070370378.1">
    <property type="nucleotide sequence ID" value="NZ_JAIPPU010000030.1"/>
</dbReference>
<comment type="caution">
    <text evidence="1">The sequence shown here is derived from an EMBL/GenBank/DDBJ whole genome shotgun (WGS) entry which is preliminary data.</text>
</comment>
<evidence type="ECO:0000313" key="1">
    <source>
        <dbReference type="EMBL" id="OFV71538.1"/>
    </source>
</evidence>
<gene>
    <name evidence="1" type="ORF">ACWI_10380</name>
</gene>
<sequence length="159" mass="18315">MKKVIKNKLYNTQSATQLADWENGCPRMDPLYVKENLYIKKTGEYFIHAYGGAATQYAEQSGNNQFTAGEILLPITFEEAESWAKEKLQAEVYDKIFGINPDSENKEEVGIYLKIPAVLDKKMRFKLQREKDQKIKTIGNYIISLIKKDLNDDEGDDHE</sequence>
<proteinExistence type="predicted"/>
<dbReference type="Proteomes" id="UP000176244">
    <property type="component" value="Unassembled WGS sequence"/>
</dbReference>
<dbReference type="STRING" id="52694.ACWI_10380"/>
<accession>A0A1F2PJM3</accession>
<evidence type="ECO:0000313" key="2">
    <source>
        <dbReference type="Proteomes" id="UP000176244"/>
    </source>
</evidence>
<name>A0A1F2PJM3_9FIRM</name>
<dbReference type="AlphaFoldDB" id="A0A1F2PJM3"/>
<dbReference type="EMBL" id="LKEU01000020">
    <property type="protein sequence ID" value="OFV71538.1"/>
    <property type="molecule type" value="Genomic_DNA"/>
</dbReference>
<reference evidence="1 2" key="1">
    <citation type="submission" date="2015-09" db="EMBL/GenBank/DDBJ databases">
        <title>Genome sequence of Acetobacterium wieringae DSM 1911.</title>
        <authorList>
            <person name="Poehlein A."/>
            <person name="Bengelsdorf F.R."/>
            <person name="Schiel-Bengelsdorf B."/>
            <person name="Duerre P."/>
            <person name="Daniel R."/>
        </authorList>
    </citation>
    <scope>NUCLEOTIDE SEQUENCE [LARGE SCALE GENOMIC DNA]</scope>
    <source>
        <strain evidence="1 2">DSM 1911</strain>
    </source>
</reference>